<organism>
    <name type="scientific">Branchiostoma floridae</name>
    <name type="common">Florida lancelet</name>
    <name type="synonym">Amphioxus</name>
    <dbReference type="NCBI Taxonomy" id="7739"/>
    <lineage>
        <taxon>Eukaryota</taxon>
        <taxon>Metazoa</taxon>
        <taxon>Chordata</taxon>
        <taxon>Cephalochordata</taxon>
        <taxon>Leptocardii</taxon>
        <taxon>Amphioxiformes</taxon>
        <taxon>Branchiostomatidae</taxon>
        <taxon>Branchiostoma</taxon>
    </lineage>
</organism>
<sequence length="138" mass="14760">MGTVVSSSTWQCPQCTLQNDGTTQNCRSCGEARADTAGLLAALFGGGTKVCPGCDLTNAAEVEKCGRCGFTWPPRETQKDSMALNEVHVLGITRAGAERRRVPIEGTRRSPKATSTKRSPKATSTKRSPKATSERSER</sequence>
<evidence type="ECO:0000259" key="6">
    <source>
        <dbReference type="PROSITE" id="PS50199"/>
    </source>
</evidence>
<dbReference type="SMART" id="SM00547">
    <property type="entry name" value="ZnF_RBZ"/>
    <property type="match status" value="2"/>
</dbReference>
<dbReference type="AlphaFoldDB" id="C3XWK9"/>
<evidence type="ECO:0000256" key="2">
    <source>
        <dbReference type="ARBA" id="ARBA00022771"/>
    </source>
</evidence>
<evidence type="ECO:0000256" key="5">
    <source>
        <dbReference type="SAM" id="MobiDB-lite"/>
    </source>
</evidence>
<dbReference type="InterPro" id="IPR036443">
    <property type="entry name" value="Znf_RanBP2_sf"/>
</dbReference>
<feature type="compositionally biased region" description="Polar residues" evidence="5">
    <location>
        <begin position="112"/>
        <end position="126"/>
    </location>
</feature>
<dbReference type="SUPFAM" id="SSF90209">
    <property type="entry name" value="Ran binding protein zinc finger-like"/>
    <property type="match status" value="1"/>
</dbReference>
<reference evidence="7" key="1">
    <citation type="journal article" date="2008" name="Nature">
        <title>The amphioxus genome and the evolution of the chordate karyotype.</title>
        <authorList>
            <consortium name="US DOE Joint Genome Institute (JGI-PGF)"/>
            <person name="Putnam N.H."/>
            <person name="Butts T."/>
            <person name="Ferrier D.E.K."/>
            <person name="Furlong R.F."/>
            <person name="Hellsten U."/>
            <person name="Kawashima T."/>
            <person name="Robinson-Rechavi M."/>
            <person name="Shoguchi E."/>
            <person name="Terry A."/>
            <person name="Yu J.-K."/>
            <person name="Benito-Gutierrez E.L."/>
            <person name="Dubchak I."/>
            <person name="Garcia-Fernandez J."/>
            <person name="Gibson-Brown J.J."/>
            <person name="Grigoriev I.V."/>
            <person name="Horton A.C."/>
            <person name="de Jong P.J."/>
            <person name="Jurka J."/>
            <person name="Kapitonov V.V."/>
            <person name="Kohara Y."/>
            <person name="Kuroki Y."/>
            <person name="Lindquist E."/>
            <person name="Lucas S."/>
            <person name="Osoegawa K."/>
            <person name="Pennacchio L.A."/>
            <person name="Salamov A.A."/>
            <person name="Satou Y."/>
            <person name="Sauka-Spengler T."/>
            <person name="Schmutz J."/>
            <person name="Shin-I T."/>
            <person name="Toyoda A."/>
            <person name="Bronner-Fraser M."/>
            <person name="Fujiyama A."/>
            <person name="Holland L.Z."/>
            <person name="Holland P.W.H."/>
            <person name="Satoh N."/>
            <person name="Rokhsar D.S."/>
        </authorList>
    </citation>
    <scope>NUCLEOTIDE SEQUENCE [LARGE SCALE GENOMIC DNA]</scope>
    <source>
        <strain evidence="7">S238N-H82</strain>
        <tissue evidence="7">Testes</tissue>
    </source>
</reference>
<keyword evidence="3" id="KW-0862">Zinc</keyword>
<feature type="compositionally biased region" description="Basic and acidic residues" evidence="5">
    <location>
        <begin position="96"/>
        <end position="108"/>
    </location>
</feature>
<name>C3XWK9_BRAFL</name>
<dbReference type="PROSITE" id="PS50199">
    <property type="entry name" value="ZF_RANBP2_2"/>
    <property type="match status" value="1"/>
</dbReference>
<dbReference type="EMBL" id="GG666471">
    <property type="protein sequence ID" value="EEN67743.1"/>
    <property type="molecule type" value="Genomic_DNA"/>
</dbReference>
<dbReference type="InParanoid" id="C3XWK9"/>
<protein>
    <recommendedName>
        <fullName evidence="6">RanBP2-type domain-containing protein</fullName>
    </recommendedName>
</protein>
<dbReference type="InterPro" id="IPR001876">
    <property type="entry name" value="Znf_RanBP2"/>
</dbReference>
<evidence type="ECO:0000256" key="1">
    <source>
        <dbReference type="ARBA" id="ARBA00022723"/>
    </source>
</evidence>
<feature type="region of interest" description="Disordered" evidence="5">
    <location>
        <begin position="94"/>
        <end position="138"/>
    </location>
</feature>
<keyword evidence="1" id="KW-0479">Metal-binding</keyword>
<dbReference type="Gene3D" id="2.30.30.380">
    <property type="entry name" value="Zn-finger domain of Sec23/24"/>
    <property type="match status" value="1"/>
</dbReference>
<dbReference type="PROSITE" id="PS01358">
    <property type="entry name" value="ZF_RANBP2_1"/>
    <property type="match status" value="1"/>
</dbReference>
<feature type="domain" description="RanBP2-type" evidence="6">
    <location>
        <begin position="6"/>
        <end position="35"/>
    </location>
</feature>
<dbReference type="Pfam" id="PF00641">
    <property type="entry name" value="Zn_ribbon_RanBP"/>
    <property type="match status" value="1"/>
</dbReference>
<keyword evidence="2 4" id="KW-0863">Zinc-finger</keyword>
<proteinExistence type="predicted"/>
<accession>C3XWK9</accession>
<evidence type="ECO:0000313" key="7">
    <source>
        <dbReference type="EMBL" id="EEN67743.1"/>
    </source>
</evidence>
<dbReference type="GO" id="GO:0008270">
    <property type="term" value="F:zinc ion binding"/>
    <property type="evidence" value="ECO:0007669"/>
    <property type="project" value="UniProtKB-KW"/>
</dbReference>
<evidence type="ECO:0000256" key="3">
    <source>
        <dbReference type="ARBA" id="ARBA00022833"/>
    </source>
</evidence>
<gene>
    <name evidence="7" type="ORF">BRAFLDRAFT_98696</name>
</gene>
<evidence type="ECO:0000256" key="4">
    <source>
        <dbReference type="PROSITE-ProRule" id="PRU00322"/>
    </source>
</evidence>